<dbReference type="InParanoid" id="T1FUZ1"/>
<dbReference type="STRING" id="6412.T1FUZ1"/>
<evidence type="ECO:0000313" key="6">
    <source>
        <dbReference type="Proteomes" id="UP000015101"/>
    </source>
</evidence>
<keyword evidence="2" id="KW-1133">Transmembrane helix</keyword>
<dbReference type="AlphaFoldDB" id="T1FUZ1"/>
<organism evidence="5 6">
    <name type="scientific">Helobdella robusta</name>
    <name type="common">Californian leech</name>
    <dbReference type="NCBI Taxonomy" id="6412"/>
    <lineage>
        <taxon>Eukaryota</taxon>
        <taxon>Metazoa</taxon>
        <taxon>Spiralia</taxon>
        <taxon>Lophotrochozoa</taxon>
        <taxon>Annelida</taxon>
        <taxon>Clitellata</taxon>
        <taxon>Hirudinea</taxon>
        <taxon>Rhynchobdellida</taxon>
        <taxon>Glossiphoniidae</taxon>
        <taxon>Helobdella</taxon>
    </lineage>
</organism>
<feature type="region of interest" description="Disordered" evidence="1">
    <location>
        <begin position="493"/>
        <end position="521"/>
    </location>
</feature>
<gene>
    <name evidence="5" type="primary">20212637</name>
    <name evidence="4" type="ORF">HELRODRAFT_193427</name>
</gene>
<keyword evidence="2" id="KW-0812">Transmembrane</keyword>
<keyword evidence="2" id="KW-0472">Membrane</keyword>
<feature type="domain" description="Tyrosine-protein kinase ephrin type A/B receptor-like" evidence="3">
    <location>
        <begin position="383"/>
        <end position="410"/>
    </location>
</feature>
<keyword evidence="6" id="KW-1185">Reference proteome</keyword>
<dbReference type="InterPro" id="IPR011641">
    <property type="entry name" value="Tyr-kin_ephrin_A/B_rcpt-like"/>
</dbReference>
<dbReference type="Gene3D" id="2.10.50.10">
    <property type="entry name" value="Tumor Necrosis Factor Receptor, subunit A, domain 2"/>
    <property type="match status" value="1"/>
</dbReference>
<reference evidence="4 6" key="2">
    <citation type="journal article" date="2013" name="Nature">
        <title>Insights into bilaterian evolution from three spiralian genomes.</title>
        <authorList>
            <person name="Simakov O."/>
            <person name="Marletaz F."/>
            <person name="Cho S.J."/>
            <person name="Edsinger-Gonzales E."/>
            <person name="Havlak P."/>
            <person name="Hellsten U."/>
            <person name="Kuo D.H."/>
            <person name="Larsson T."/>
            <person name="Lv J."/>
            <person name="Arendt D."/>
            <person name="Savage R."/>
            <person name="Osoegawa K."/>
            <person name="de Jong P."/>
            <person name="Grimwood J."/>
            <person name="Chapman J.A."/>
            <person name="Shapiro H."/>
            <person name="Aerts A."/>
            <person name="Otillar R.P."/>
            <person name="Terry A.Y."/>
            <person name="Boore J.L."/>
            <person name="Grigoriev I.V."/>
            <person name="Lindberg D.R."/>
            <person name="Seaver E.C."/>
            <person name="Weisblat D.A."/>
            <person name="Putnam N.H."/>
            <person name="Rokhsar D.S."/>
        </authorList>
    </citation>
    <scope>NUCLEOTIDE SEQUENCE</scope>
</reference>
<sequence>MGRDVQIVRDPPGVIMQWQGGVDPGGQLYKVILTASVSEVIANGQVIPTASATCQYTVKLVDKTPPTIECPADVVLSTYDNLVDDVRWAPPKVGSTRVDYIVADTSESKSSCSFEVKVNKMSACFIRVIINGHYNCRYLNANSSDLNTNLSLAIPTPTDTNPVLKCSTVCNEGYSVNGTSEYYCYDGAWIPEMDTSVERYQCLRVTPKTLVGTQDVYLTDKCREAIDQDFTLNWNGGLYKNTFYSVGLKKRLKIQGCSKNVKTFQKRSERRVKRKTRETWKRKKRQTSGHDYDVRLMYQLLESVKPENRNASQVSMNQAMTNVILDLHRGFTNILVSNAKDGVQNVFDLTYGNGLSFSYGCEPGEVERNDNCVHCPPGSMQAVDRCIDCPEGTFNPEDSSDSCQPCPPNHNSPAGSYVWSQCYPVQVSAESCPRPCKLGLGLGLGLGGGLLLLLALIIILLLYCRKRALCCWKGQGRKGQEFVNGTHFNSNYNGVSRGDDDDDGVADNAGNDLPENSGNSLDYTRRTINRLEMDC</sequence>
<reference evidence="6" key="1">
    <citation type="submission" date="2012-12" db="EMBL/GenBank/DDBJ databases">
        <authorList>
            <person name="Hellsten U."/>
            <person name="Grimwood J."/>
            <person name="Chapman J.A."/>
            <person name="Shapiro H."/>
            <person name="Aerts A."/>
            <person name="Otillar R.P."/>
            <person name="Terry A.Y."/>
            <person name="Boore J.L."/>
            <person name="Simakov O."/>
            <person name="Marletaz F."/>
            <person name="Cho S.-J."/>
            <person name="Edsinger-Gonzales E."/>
            <person name="Havlak P."/>
            <person name="Kuo D.-H."/>
            <person name="Larsson T."/>
            <person name="Lv J."/>
            <person name="Arendt D."/>
            <person name="Savage R."/>
            <person name="Osoegawa K."/>
            <person name="de Jong P."/>
            <person name="Lindberg D.R."/>
            <person name="Seaver E.C."/>
            <person name="Weisblat D.A."/>
            <person name="Putnam N.H."/>
            <person name="Grigoriev I.V."/>
            <person name="Rokhsar D.S."/>
        </authorList>
    </citation>
    <scope>NUCLEOTIDE SEQUENCE</scope>
</reference>
<proteinExistence type="predicted"/>
<dbReference type="GeneID" id="20212637"/>
<dbReference type="SMART" id="SM01411">
    <property type="entry name" value="Ephrin_rec_like"/>
    <property type="match status" value="1"/>
</dbReference>
<dbReference type="EMBL" id="KB097496">
    <property type="protein sequence ID" value="ESN95898.1"/>
    <property type="molecule type" value="Genomic_DNA"/>
</dbReference>
<dbReference type="RefSeq" id="XP_009025942.1">
    <property type="nucleotide sequence ID" value="XM_009027694.1"/>
</dbReference>
<accession>T1FUZ1</accession>
<protein>
    <recommendedName>
        <fullName evidence="3">Tyrosine-protein kinase ephrin type A/B receptor-like domain-containing protein</fullName>
    </recommendedName>
</protein>
<reference evidence="5" key="3">
    <citation type="submission" date="2015-06" db="UniProtKB">
        <authorList>
            <consortium name="EnsemblMetazoa"/>
        </authorList>
    </citation>
    <scope>IDENTIFICATION</scope>
</reference>
<dbReference type="Pfam" id="PF07699">
    <property type="entry name" value="Ephrin_rec_like"/>
    <property type="match status" value="1"/>
</dbReference>
<dbReference type="EMBL" id="AMQM01006559">
    <property type="status" value="NOT_ANNOTATED_CDS"/>
    <property type="molecule type" value="Genomic_DNA"/>
</dbReference>
<dbReference type="KEGG" id="hro:HELRODRAFT_193427"/>
<name>T1FUZ1_HELRO</name>
<dbReference type="HOGENOM" id="CLU_509309_0_0_1"/>
<dbReference type="Proteomes" id="UP000015101">
    <property type="component" value="Unassembled WGS sequence"/>
</dbReference>
<evidence type="ECO:0000259" key="3">
    <source>
        <dbReference type="Pfam" id="PF07699"/>
    </source>
</evidence>
<feature type="transmembrane region" description="Helical" evidence="2">
    <location>
        <begin position="438"/>
        <end position="463"/>
    </location>
</feature>
<evidence type="ECO:0000313" key="5">
    <source>
        <dbReference type="EnsemblMetazoa" id="HelroP193427"/>
    </source>
</evidence>
<evidence type="ECO:0000256" key="1">
    <source>
        <dbReference type="SAM" id="MobiDB-lite"/>
    </source>
</evidence>
<evidence type="ECO:0000256" key="2">
    <source>
        <dbReference type="SAM" id="Phobius"/>
    </source>
</evidence>
<evidence type="ECO:0000313" key="4">
    <source>
        <dbReference type="EMBL" id="ESN95898.1"/>
    </source>
</evidence>
<dbReference type="EnsemblMetazoa" id="HelroT193427">
    <property type="protein sequence ID" value="HelroP193427"/>
    <property type="gene ID" value="HelroG193427"/>
</dbReference>
<dbReference type="CTD" id="20212637"/>